<gene>
    <name evidence="1" type="ORF">NQ176_g1819</name>
</gene>
<reference evidence="1" key="1">
    <citation type="submission" date="2022-08" db="EMBL/GenBank/DDBJ databases">
        <title>Genome Sequence of Lecanicillium fungicola.</title>
        <authorList>
            <person name="Buettner E."/>
        </authorList>
    </citation>
    <scope>NUCLEOTIDE SEQUENCE</scope>
    <source>
        <strain evidence="1">Babe33</strain>
    </source>
</reference>
<organism evidence="1 2">
    <name type="scientific">Zarea fungicola</name>
    <dbReference type="NCBI Taxonomy" id="93591"/>
    <lineage>
        <taxon>Eukaryota</taxon>
        <taxon>Fungi</taxon>
        <taxon>Dikarya</taxon>
        <taxon>Ascomycota</taxon>
        <taxon>Pezizomycotina</taxon>
        <taxon>Sordariomycetes</taxon>
        <taxon>Hypocreomycetidae</taxon>
        <taxon>Hypocreales</taxon>
        <taxon>Cordycipitaceae</taxon>
        <taxon>Zarea</taxon>
    </lineage>
</organism>
<protein>
    <submittedName>
        <fullName evidence="1">Uncharacterized protein</fullName>
    </submittedName>
</protein>
<proteinExistence type="predicted"/>
<evidence type="ECO:0000313" key="1">
    <source>
        <dbReference type="EMBL" id="KAJ2981776.1"/>
    </source>
</evidence>
<keyword evidence="2" id="KW-1185">Reference proteome</keyword>
<comment type="caution">
    <text evidence="1">The sequence shown here is derived from an EMBL/GenBank/DDBJ whole genome shotgun (WGS) entry which is preliminary data.</text>
</comment>
<dbReference type="EMBL" id="JANJQO010000112">
    <property type="protein sequence ID" value="KAJ2981776.1"/>
    <property type="molecule type" value="Genomic_DNA"/>
</dbReference>
<sequence length="557" mass="61085">MHTKADEKCGPCPLEQETFPDQIPESLRALQALRKLDGVEAFQYAVAHERVSVLDGGMVRLSGLCLVMFMCATAIGYDASLVGVLLVLPSFQSQFGATIIGAKTGLITAMLPIGNACSLPFIGPLTDTWGRRVGVMIGCGLVVMGSIIQGTSADLPQYLAGRFFLGFGVGVAGGAPAYVVEMAHPRYRGRTAGLFNCFYYAGSFLAGVVLRGCLHYNNDSSWLIPTWLQVALPATILCVCPFMPESPRWLFAHNRKEECRAVLVKYHANGNRESLFVELQMREFKKELDLHGSDKRWWDYRCLFNSRSAFYRAVLCGVAVPALAQFTGQGAVTYFLPGVLSTVGISKPAQVMDINICVALASGVCAVAGASVLDIFGRRKMLIWCCIALVLAWIGTVISTQQFTADHANSHAARAALAFIFLITMLFSAAYTPLQHLYPAECFSYEQRAKGIALAHMGTSVFSLFNLFVTPIALKEIGWKTYCIWIVTCSLQVIYYYFTMVETKGRTLEEMNYIFAQKSPRTASLRYLNSESVTGLDRTKNGGMTVDVPSVVEVEKC</sequence>
<accession>A0ACC1NTH6</accession>
<evidence type="ECO:0000313" key="2">
    <source>
        <dbReference type="Proteomes" id="UP001143910"/>
    </source>
</evidence>
<name>A0ACC1NTH6_9HYPO</name>
<dbReference type="Proteomes" id="UP001143910">
    <property type="component" value="Unassembled WGS sequence"/>
</dbReference>